<dbReference type="InterPro" id="IPR003661">
    <property type="entry name" value="HisK_dim/P_dom"/>
</dbReference>
<dbReference type="GO" id="GO:0000155">
    <property type="term" value="F:phosphorelay sensor kinase activity"/>
    <property type="evidence" value="ECO:0007669"/>
    <property type="project" value="InterPro"/>
</dbReference>
<gene>
    <name evidence="15" type="ordered locus">Desal_0497</name>
</gene>
<dbReference type="STRING" id="526222.Desal_0497"/>
<keyword evidence="12" id="KW-0472">Membrane</keyword>
<dbReference type="KEGG" id="dsa:Desal_0497"/>
<dbReference type="PRINTS" id="PR00344">
    <property type="entry name" value="BCTRLSENSOR"/>
</dbReference>
<dbReference type="InterPro" id="IPR036097">
    <property type="entry name" value="HisK_dim/P_sf"/>
</dbReference>
<evidence type="ECO:0000256" key="4">
    <source>
        <dbReference type="ARBA" id="ARBA00022553"/>
    </source>
</evidence>
<evidence type="ECO:0000256" key="12">
    <source>
        <dbReference type="ARBA" id="ARBA00023136"/>
    </source>
</evidence>
<dbReference type="Pfam" id="PF00512">
    <property type="entry name" value="HisKA"/>
    <property type="match status" value="1"/>
</dbReference>
<keyword evidence="10" id="KW-1133">Transmembrane helix</keyword>
<dbReference type="GO" id="GO:0016020">
    <property type="term" value="C:membrane"/>
    <property type="evidence" value="ECO:0007669"/>
    <property type="project" value="UniProtKB-SubCell"/>
</dbReference>
<dbReference type="InterPro" id="IPR035965">
    <property type="entry name" value="PAS-like_dom_sf"/>
</dbReference>
<name>C6BXK6_MARSD</name>
<reference evidence="15 16" key="1">
    <citation type="submission" date="2009-06" db="EMBL/GenBank/DDBJ databases">
        <title>Complete sequence of Desulfovibrio salexigens DSM 2638.</title>
        <authorList>
            <consortium name="US DOE Joint Genome Institute"/>
            <person name="Lucas S."/>
            <person name="Copeland A."/>
            <person name="Lapidus A."/>
            <person name="Glavina del Rio T."/>
            <person name="Tice H."/>
            <person name="Bruce D."/>
            <person name="Goodwin L."/>
            <person name="Pitluck S."/>
            <person name="Munk A.C."/>
            <person name="Brettin T."/>
            <person name="Detter J.C."/>
            <person name="Han C."/>
            <person name="Tapia R."/>
            <person name="Larimer F."/>
            <person name="Land M."/>
            <person name="Hauser L."/>
            <person name="Kyrpides N."/>
            <person name="Anderson I."/>
            <person name="Wall J.D."/>
            <person name="Arkin A.P."/>
            <person name="Dehal P."/>
            <person name="Chivian D."/>
            <person name="Giles B."/>
            <person name="Hazen T.C."/>
        </authorList>
    </citation>
    <scope>NUCLEOTIDE SEQUENCE [LARGE SCALE GENOMIC DNA]</scope>
    <source>
        <strain evidence="16">ATCC 14822 / DSM 2638 / NCIMB 8403 / VKM B-1763</strain>
    </source>
</reference>
<dbReference type="HOGENOM" id="CLU_503205_0_0_7"/>
<dbReference type="PROSITE" id="PS50109">
    <property type="entry name" value="HIS_KIN"/>
    <property type="match status" value="1"/>
</dbReference>
<dbReference type="Gene3D" id="1.10.287.130">
    <property type="match status" value="1"/>
</dbReference>
<dbReference type="InterPro" id="IPR036890">
    <property type="entry name" value="HATPase_C_sf"/>
</dbReference>
<dbReference type="Pfam" id="PF02518">
    <property type="entry name" value="HATPase_c"/>
    <property type="match status" value="1"/>
</dbReference>
<dbReference type="GO" id="GO:0000156">
    <property type="term" value="F:phosphorelay response regulator activity"/>
    <property type="evidence" value="ECO:0007669"/>
    <property type="project" value="TreeGrafter"/>
</dbReference>
<keyword evidence="6" id="KW-0812">Transmembrane</keyword>
<dbReference type="Pfam" id="PF13426">
    <property type="entry name" value="PAS_9"/>
    <property type="match status" value="1"/>
</dbReference>
<dbReference type="SUPFAM" id="SSF55874">
    <property type="entry name" value="ATPase domain of HSP90 chaperone/DNA topoisomerase II/histidine kinase"/>
    <property type="match status" value="1"/>
</dbReference>
<dbReference type="AlphaFoldDB" id="C6BXK6"/>
<evidence type="ECO:0000256" key="8">
    <source>
        <dbReference type="ARBA" id="ARBA00022777"/>
    </source>
</evidence>
<dbReference type="GO" id="GO:0030295">
    <property type="term" value="F:protein kinase activator activity"/>
    <property type="evidence" value="ECO:0007669"/>
    <property type="project" value="TreeGrafter"/>
</dbReference>
<evidence type="ECO:0000313" key="15">
    <source>
        <dbReference type="EMBL" id="ACS78564.1"/>
    </source>
</evidence>
<evidence type="ECO:0000256" key="6">
    <source>
        <dbReference type="ARBA" id="ARBA00022692"/>
    </source>
</evidence>
<evidence type="ECO:0000313" key="16">
    <source>
        <dbReference type="Proteomes" id="UP000002601"/>
    </source>
</evidence>
<dbReference type="InterPro" id="IPR004358">
    <property type="entry name" value="Sig_transdc_His_kin-like_C"/>
</dbReference>
<evidence type="ECO:0000256" key="11">
    <source>
        <dbReference type="ARBA" id="ARBA00023012"/>
    </source>
</evidence>
<dbReference type="InterPro" id="IPR050351">
    <property type="entry name" value="BphY/WalK/GraS-like"/>
</dbReference>
<keyword evidence="9" id="KW-0067">ATP-binding</keyword>
<dbReference type="eggNOG" id="COG2205">
    <property type="taxonomic scope" value="Bacteria"/>
</dbReference>
<dbReference type="InterPro" id="IPR003594">
    <property type="entry name" value="HATPase_dom"/>
</dbReference>
<dbReference type="OrthoDB" id="9787818at2"/>
<evidence type="ECO:0000256" key="7">
    <source>
        <dbReference type="ARBA" id="ARBA00022741"/>
    </source>
</evidence>
<dbReference type="PANTHER" id="PTHR42878:SF7">
    <property type="entry name" value="SENSOR HISTIDINE KINASE GLRK"/>
    <property type="match status" value="1"/>
</dbReference>
<dbReference type="CDD" id="cd00130">
    <property type="entry name" value="PAS"/>
    <property type="match status" value="1"/>
</dbReference>
<dbReference type="PANTHER" id="PTHR42878">
    <property type="entry name" value="TWO-COMPONENT HISTIDINE KINASE"/>
    <property type="match status" value="1"/>
</dbReference>
<keyword evidence="4" id="KW-0597">Phosphoprotein</keyword>
<evidence type="ECO:0000256" key="2">
    <source>
        <dbReference type="ARBA" id="ARBA00004141"/>
    </source>
</evidence>
<dbReference type="InterPro" id="IPR000014">
    <property type="entry name" value="PAS"/>
</dbReference>
<accession>C6BXK6</accession>
<dbReference type="Gene3D" id="3.30.565.10">
    <property type="entry name" value="Histidine kinase-like ATPase, C-terminal domain"/>
    <property type="match status" value="1"/>
</dbReference>
<dbReference type="InterPro" id="IPR005467">
    <property type="entry name" value="His_kinase_dom"/>
</dbReference>
<evidence type="ECO:0000256" key="10">
    <source>
        <dbReference type="ARBA" id="ARBA00022989"/>
    </source>
</evidence>
<feature type="domain" description="PAS" evidence="14">
    <location>
        <begin position="202"/>
        <end position="247"/>
    </location>
</feature>
<dbReference type="SMART" id="SM00387">
    <property type="entry name" value="HATPase_c"/>
    <property type="match status" value="1"/>
</dbReference>
<evidence type="ECO:0000256" key="9">
    <source>
        <dbReference type="ARBA" id="ARBA00022840"/>
    </source>
</evidence>
<keyword evidence="11" id="KW-0902">Two-component regulatory system</keyword>
<evidence type="ECO:0000256" key="5">
    <source>
        <dbReference type="ARBA" id="ARBA00022679"/>
    </source>
</evidence>
<evidence type="ECO:0000256" key="3">
    <source>
        <dbReference type="ARBA" id="ARBA00012438"/>
    </source>
</evidence>
<dbReference type="SUPFAM" id="SSF47384">
    <property type="entry name" value="Homodimeric domain of signal transducing histidine kinase"/>
    <property type="match status" value="1"/>
</dbReference>
<keyword evidence="5" id="KW-0808">Transferase</keyword>
<dbReference type="CDD" id="cd00082">
    <property type="entry name" value="HisKA"/>
    <property type="match status" value="1"/>
</dbReference>
<evidence type="ECO:0000259" key="13">
    <source>
        <dbReference type="PROSITE" id="PS50109"/>
    </source>
</evidence>
<dbReference type="RefSeq" id="WP_015850383.1">
    <property type="nucleotide sequence ID" value="NC_012881.1"/>
</dbReference>
<feature type="domain" description="Histidine kinase" evidence="13">
    <location>
        <begin position="326"/>
        <end position="545"/>
    </location>
</feature>
<dbReference type="Gene3D" id="3.30.450.20">
    <property type="entry name" value="PAS domain"/>
    <property type="match status" value="1"/>
</dbReference>
<dbReference type="Proteomes" id="UP000002601">
    <property type="component" value="Chromosome"/>
</dbReference>
<dbReference type="SMART" id="SM00388">
    <property type="entry name" value="HisKA"/>
    <property type="match status" value="1"/>
</dbReference>
<proteinExistence type="predicted"/>
<protein>
    <recommendedName>
        <fullName evidence="3">histidine kinase</fullName>
        <ecNumber evidence="3">2.7.13.3</ecNumber>
    </recommendedName>
</protein>
<dbReference type="InterPro" id="IPR003018">
    <property type="entry name" value="GAF"/>
</dbReference>
<dbReference type="EMBL" id="CP001649">
    <property type="protein sequence ID" value="ACS78564.1"/>
    <property type="molecule type" value="Genomic_DNA"/>
</dbReference>
<comment type="catalytic activity">
    <reaction evidence="1">
        <text>ATP + protein L-histidine = ADP + protein N-phospho-L-histidine.</text>
        <dbReference type="EC" id="2.7.13.3"/>
    </reaction>
</comment>
<keyword evidence="8 15" id="KW-0418">Kinase</keyword>
<dbReference type="InterPro" id="IPR029016">
    <property type="entry name" value="GAF-like_dom_sf"/>
</dbReference>
<dbReference type="Pfam" id="PF13492">
    <property type="entry name" value="GAF_3"/>
    <property type="match status" value="1"/>
</dbReference>
<dbReference type="PROSITE" id="PS50112">
    <property type="entry name" value="PAS"/>
    <property type="match status" value="1"/>
</dbReference>
<keyword evidence="16" id="KW-1185">Reference proteome</keyword>
<sequence>MDEKKLIRFQQQQIKALQYEKAAAMDALDLARELGTISALSPQQSSLEKLLQDICDRAQRMIPFQSCAVYLVDNDTQDFVRASSCPETASAKLEEEIDLLIADQSFAYALQSDGPVFFLGSAGDSHILLHALLTPFRVRGMFAGIMQQSKEEILDTTLKLFSVFMLAAVNALENYENHEIMRNHSLELKRMVQQRTQDLVDAYDRLDITLNAMQAGVMVVEAENYRIVDVNPKALEMMGREWEEVIGTECFDVICTACKGSCPIVDNGLQESNEEHVIERKDGTHIPIQKTVSRVMIDGKLHMVENFIDIREQKKLADLKEHVDRIMRHDLKVPLNGIIGLPDLLLNDDEVNLTESQREVLEYIKISGYKLLNMINLSLDLYKMETGSYEYNPAVADVYSIVRSVVKDLSELVRYKKLVIREQFEGKDVGGDFSFDIRCDEFLTYSLLSNIMKNAVEASPEDEDIIFDVRVIDGNVAIQIHNKGAIPESIRDTFFEKYVTAEKSDGTGLGTYSAKLIAETMGGNISFESSSEKGTSIMINLPGMDD</sequence>
<comment type="subcellular location">
    <subcellularLocation>
        <location evidence="2">Membrane</location>
        <topology evidence="2">Multi-pass membrane protein</topology>
    </subcellularLocation>
</comment>
<dbReference type="GO" id="GO:0005524">
    <property type="term" value="F:ATP binding"/>
    <property type="evidence" value="ECO:0007669"/>
    <property type="project" value="UniProtKB-KW"/>
</dbReference>
<dbReference type="Gene3D" id="3.30.450.40">
    <property type="match status" value="1"/>
</dbReference>
<dbReference type="GO" id="GO:0007234">
    <property type="term" value="P:osmosensory signaling via phosphorelay pathway"/>
    <property type="evidence" value="ECO:0007669"/>
    <property type="project" value="TreeGrafter"/>
</dbReference>
<evidence type="ECO:0000256" key="1">
    <source>
        <dbReference type="ARBA" id="ARBA00000085"/>
    </source>
</evidence>
<dbReference type="EC" id="2.7.13.3" evidence="3"/>
<evidence type="ECO:0000259" key="14">
    <source>
        <dbReference type="PROSITE" id="PS50112"/>
    </source>
</evidence>
<dbReference type="SUPFAM" id="SSF55785">
    <property type="entry name" value="PYP-like sensor domain (PAS domain)"/>
    <property type="match status" value="1"/>
</dbReference>
<organism evidence="15 16">
    <name type="scientific">Maridesulfovibrio salexigens (strain ATCC 14822 / DSM 2638 / NCIMB 8403 / VKM B-1763)</name>
    <name type="common">Desulfovibrio salexigens</name>
    <dbReference type="NCBI Taxonomy" id="526222"/>
    <lineage>
        <taxon>Bacteria</taxon>
        <taxon>Pseudomonadati</taxon>
        <taxon>Thermodesulfobacteriota</taxon>
        <taxon>Desulfovibrionia</taxon>
        <taxon>Desulfovibrionales</taxon>
        <taxon>Desulfovibrionaceae</taxon>
        <taxon>Maridesulfovibrio</taxon>
    </lineage>
</organism>
<dbReference type="NCBIfam" id="TIGR00229">
    <property type="entry name" value="sensory_box"/>
    <property type="match status" value="1"/>
</dbReference>
<keyword evidence="7" id="KW-0547">Nucleotide-binding</keyword>
<dbReference type="SUPFAM" id="SSF55781">
    <property type="entry name" value="GAF domain-like"/>
    <property type="match status" value="1"/>
</dbReference>
<dbReference type="eggNOG" id="COG3706">
    <property type="taxonomic scope" value="Bacteria"/>
</dbReference>